<name>A0A6G0XAG0_9STRA</name>
<feature type="transmembrane region" description="Helical" evidence="2">
    <location>
        <begin position="71"/>
        <end position="92"/>
    </location>
</feature>
<protein>
    <submittedName>
        <fullName evidence="3">Uncharacterized protein</fullName>
    </submittedName>
</protein>
<evidence type="ECO:0000313" key="4">
    <source>
        <dbReference type="Proteomes" id="UP000481153"/>
    </source>
</evidence>
<evidence type="ECO:0000313" key="3">
    <source>
        <dbReference type="EMBL" id="KAF0736895.1"/>
    </source>
</evidence>
<comment type="caution">
    <text evidence="3">The sequence shown here is derived from an EMBL/GenBank/DDBJ whole genome shotgun (WGS) entry which is preliminary data.</text>
</comment>
<proteinExistence type="predicted"/>
<feature type="region of interest" description="Disordered" evidence="1">
    <location>
        <begin position="19"/>
        <end position="38"/>
    </location>
</feature>
<keyword evidence="2" id="KW-0812">Transmembrane</keyword>
<organism evidence="3 4">
    <name type="scientific">Aphanomyces euteiches</name>
    <dbReference type="NCBI Taxonomy" id="100861"/>
    <lineage>
        <taxon>Eukaryota</taxon>
        <taxon>Sar</taxon>
        <taxon>Stramenopiles</taxon>
        <taxon>Oomycota</taxon>
        <taxon>Saprolegniomycetes</taxon>
        <taxon>Saprolegniales</taxon>
        <taxon>Verrucalvaceae</taxon>
        <taxon>Aphanomyces</taxon>
    </lineage>
</organism>
<dbReference type="Proteomes" id="UP000481153">
    <property type="component" value="Unassembled WGS sequence"/>
</dbReference>
<keyword evidence="4" id="KW-1185">Reference proteome</keyword>
<sequence length="187" mass="20508">MSHGTRNLASATTPVATRVATPEVTTAPTTTPGTTQATNSGGLVAKVVGAIATTFQHLAVFALAVNSIRTLKAIVLAVACICVVVLLLVVIWTCRRKKQYPETNLDLVEYTEGSPWLFTSRKAPPGRLHEPSVQRNNSIVSLVGLSTSRLLASLPRHADNYERETEETHLRSFARKIVMYPKRFNRR</sequence>
<gene>
    <name evidence="3" type="ORF">Ae201684_007049</name>
</gene>
<evidence type="ECO:0000256" key="1">
    <source>
        <dbReference type="SAM" id="MobiDB-lite"/>
    </source>
</evidence>
<keyword evidence="2" id="KW-0472">Membrane</keyword>
<dbReference type="VEuPathDB" id="FungiDB:AeMF1_006372"/>
<dbReference type="AlphaFoldDB" id="A0A6G0XAG0"/>
<dbReference type="EMBL" id="VJMJ01000087">
    <property type="protein sequence ID" value="KAF0736895.1"/>
    <property type="molecule type" value="Genomic_DNA"/>
</dbReference>
<feature type="transmembrane region" description="Helical" evidence="2">
    <location>
        <begin position="43"/>
        <end position="65"/>
    </location>
</feature>
<keyword evidence="2" id="KW-1133">Transmembrane helix</keyword>
<accession>A0A6G0XAG0</accession>
<reference evidence="3 4" key="1">
    <citation type="submission" date="2019-07" db="EMBL/GenBank/DDBJ databases">
        <title>Genomics analysis of Aphanomyces spp. identifies a new class of oomycete effector associated with host adaptation.</title>
        <authorList>
            <person name="Gaulin E."/>
        </authorList>
    </citation>
    <scope>NUCLEOTIDE SEQUENCE [LARGE SCALE GENOMIC DNA]</scope>
    <source>
        <strain evidence="3 4">ATCC 201684</strain>
    </source>
</reference>
<evidence type="ECO:0000256" key="2">
    <source>
        <dbReference type="SAM" id="Phobius"/>
    </source>
</evidence>